<dbReference type="InterPro" id="IPR006151">
    <property type="entry name" value="Shikm_DH/Glu-tRNA_Rdtase"/>
</dbReference>
<evidence type="ECO:0000259" key="10">
    <source>
        <dbReference type="Pfam" id="PF18317"/>
    </source>
</evidence>
<comment type="subunit">
    <text evidence="7">Homodimer.</text>
</comment>
<organism evidence="11 12">
    <name type="scientific">Victivallis lenta</name>
    <dbReference type="NCBI Taxonomy" id="2606640"/>
    <lineage>
        <taxon>Bacteria</taxon>
        <taxon>Pseudomonadati</taxon>
        <taxon>Lentisphaerota</taxon>
        <taxon>Lentisphaeria</taxon>
        <taxon>Victivallales</taxon>
        <taxon>Victivallaceae</taxon>
        <taxon>Victivallis</taxon>
    </lineage>
</organism>
<keyword evidence="4 7" id="KW-0560">Oxidoreductase</keyword>
<dbReference type="GO" id="GO:0008652">
    <property type="term" value="P:amino acid biosynthetic process"/>
    <property type="evidence" value="ECO:0007669"/>
    <property type="project" value="UniProtKB-KW"/>
</dbReference>
<dbReference type="PANTHER" id="PTHR21089">
    <property type="entry name" value="SHIKIMATE DEHYDROGENASE"/>
    <property type="match status" value="1"/>
</dbReference>
<feature type="binding site" evidence="7">
    <location>
        <position position="225"/>
    </location>
    <ligand>
        <name>NADP(+)</name>
        <dbReference type="ChEBI" id="CHEBI:58349"/>
    </ligand>
</feature>
<evidence type="ECO:0000256" key="1">
    <source>
        <dbReference type="ARBA" id="ARBA00004871"/>
    </source>
</evidence>
<dbReference type="Pfam" id="PF01488">
    <property type="entry name" value="Shikimate_DH"/>
    <property type="match status" value="1"/>
</dbReference>
<keyword evidence="5 7" id="KW-0057">Aromatic amino acid biosynthesis</keyword>
<evidence type="ECO:0000313" key="12">
    <source>
        <dbReference type="Proteomes" id="UP000435649"/>
    </source>
</evidence>
<feature type="binding site" evidence="7">
    <location>
        <position position="253"/>
    </location>
    <ligand>
        <name>shikimate</name>
        <dbReference type="ChEBI" id="CHEBI:36208"/>
    </ligand>
</feature>
<dbReference type="SUPFAM" id="SSF53223">
    <property type="entry name" value="Aminoacid dehydrogenase-like, N-terminal domain"/>
    <property type="match status" value="1"/>
</dbReference>
<keyword evidence="12" id="KW-1185">Reference proteome</keyword>
<evidence type="ECO:0000313" key="11">
    <source>
        <dbReference type="EMBL" id="MST96734.1"/>
    </source>
</evidence>
<feature type="binding site" evidence="7">
    <location>
        <position position="246"/>
    </location>
    <ligand>
        <name>NADP(+)</name>
        <dbReference type="ChEBI" id="CHEBI:58349"/>
    </ligand>
</feature>
<dbReference type="SUPFAM" id="SSF51735">
    <property type="entry name" value="NAD(P)-binding Rossmann-fold domains"/>
    <property type="match status" value="1"/>
</dbReference>
<proteinExistence type="inferred from homology"/>
<comment type="function">
    <text evidence="7">Involved in the biosynthesis of the chorismate, which leads to the biosynthesis of aromatic amino acids. Catalyzes the reversible NADPH linked reduction of 3-dehydroshikimate (DHSA) to yield shikimate (SA).</text>
</comment>
<dbReference type="RefSeq" id="WP_106052343.1">
    <property type="nucleotide sequence ID" value="NZ_CALXOB010000044.1"/>
</dbReference>
<dbReference type="UniPathway" id="UPA00053">
    <property type="reaction ID" value="UER00087"/>
</dbReference>
<feature type="binding site" evidence="7">
    <location>
        <position position="227"/>
    </location>
    <ligand>
        <name>shikimate</name>
        <dbReference type="ChEBI" id="CHEBI:36208"/>
    </ligand>
</feature>
<feature type="domain" description="SDH C-terminal" evidence="10">
    <location>
        <begin position="248"/>
        <end position="273"/>
    </location>
</feature>
<feature type="active site" description="Proton acceptor" evidence="7">
    <location>
        <position position="64"/>
    </location>
</feature>
<dbReference type="InterPro" id="IPR046346">
    <property type="entry name" value="Aminoacid_DH-like_N_sf"/>
</dbReference>
<dbReference type="GO" id="GO:0009073">
    <property type="term" value="P:aromatic amino acid family biosynthetic process"/>
    <property type="evidence" value="ECO:0007669"/>
    <property type="project" value="UniProtKB-KW"/>
</dbReference>
<evidence type="ECO:0000256" key="2">
    <source>
        <dbReference type="ARBA" id="ARBA00012962"/>
    </source>
</evidence>
<dbReference type="InterPro" id="IPR013708">
    <property type="entry name" value="Shikimate_DH-bd_N"/>
</dbReference>
<comment type="catalytic activity">
    <reaction evidence="6 7">
        <text>shikimate + NADP(+) = 3-dehydroshikimate + NADPH + H(+)</text>
        <dbReference type="Rhea" id="RHEA:17737"/>
        <dbReference type="ChEBI" id="CHEBI:15378"/>
        <dbReference type="ChEBI" id="CHEBI:16630"/>
        <dbReference type="ChEBI" id="CHEBI:36208"/>
        <dbReference type="ChEBI" id="CHEBI:57783"/>
        <dbReference type="ChEBI" id="CHEBI:58349"/>
        <dbReference type="EC" id="1.1.1.25"/>
    </reaction>
</comment>
<feature type="domain" description="Quinate/shikimate 5-dehydrogenase/glutamyl-tRNA reductase" evidence="8">
    <location>
        <begin position="113"/>
        <end position="167"/>
    </location>
</feature>
<comment type="caution">
    <text evidence="7">Lacks conserved residue(s) required for the propagation of feature annotation.</text>
</comment>
<evidence type="ECO:0000259" key="8">
    <source>
        <dbReference type="Pfam" id="PF01488"/>
    </source>
</evidence>
<dbReference type="InterPro" id="IPR022893">
    <property type="entry name" value="Shikimate_DH_fam"/>
</dbReference>
<feature type="binding site" evidence="7">
    <location>
        <position position="60"/>
    </location>
    <ligand>
        <name>shikimate</name>
        <dbReference type="ChEBI" id="CHEBI:36208"/>
    </ligand>
</feature>
<dbReference type="Gene3D" id="3.40.50.10860">
    <property type="entry name" value="Leucine Dehydrogenase, chain A, domain 1"/>
    <property type="match status" value="1"/>
</dbReference>
<dbReference type="Proteomes" id="UP000435649">
    <property type="component" value="Unassembled WGS sequence"/>
</dbReference>
<evidence type="ECO:0000256" key="3">
    <source>
        <dbReference type="ARBA" id="ARBA00022857"/>
    </source>
</evidence>
<name>A0A844G198_9BACT</name>
<gene>
    <name evidence="7" type="primary">aroE</name>
    <name evidence="11" type="ORF">FYJ85_06710</name>
</gene>
<evidence type="ECO:0000256" key="5">
    <source>
        <dbReference type="ARBA" id="ARBA00023141"/>
    </source>
</evidence>
<dbReference type="GO" id="GO:0009423">
    <property type="term" value="P:chorismate biosynthetic process"/>
    <property type="evidence" value="ECO:0007669"/>
    <property type="project" value="UniProtKB-UniRule"/>
</dbReference>
<sequence length="281" mass="29863">MRNYAVIGDPVGHSRSPGMQNAAFEHYRLGSPYVKRHVRPGELGAFVEEARRTLAGFNCTVPHKSAIIPYLDEVDPKALAASSVNTVTVREDGTLAGTSTDGYGLEMALETNFGRPLAGAEVCFIGCGGAAHATSFHLAERGVRTIRLANRTLSKAEELAEKLRAANPGLAVETALPSDSDTLARWFAATDFLIQATSLGLRETDPAPFDLGLLRPGLRMAVFDTIYLDTPVLRKARQAGLPAAGGAAMLLYQGAKSFEIWTGLAAPIDAMRAGMEGNSSC</sequence>
<dbReference type="Gene3D" id="3.40.50.720">
    <property type="entry name" value="NAD(P)-binding Rossmann-like Domain"/>
    <property type="match status" value="1"/>
</dbReference>
<dbReference type="PANTHER" id="PTHR21089:SF1">
    <property type="entry name" value="BIFUNCTIONAL 3-DEHYDROQUINATE DEHYDRATASE_SHIKIMATE DEHYDROGENASE, CHLOROPLASTIC"/>
    <property type="match status" value="1"/>
</dbReference>
<evidence type="ECO:0000256" key="4">
    <source>
        <dbReference type="ARBA" id="ARBA00023002"/>
    </source>
</evidence>
<evidence type="ECO:0000256" key="6">
    <source>
        <dbReference type="ARBA" id="ARBA00049442"/>
    </source>
</evidence>
<evidence type="ECO:0000256" key="7">
    <source>
        <dbReference type="HAMAP-Rule" id="MF_00222"/>
    </source>
</evidence>
<keyword evidence="7" id="KW-0028">Amino-acid biosynthesis</keyword>
<reference evidence="11 12" key="1">
    <citation type="submission" date="2019-08" db="EMBL/GenBank/DDBJ databases">
        <title>In-depth cultivation of the pig gut microbiome towards novel bacterial diversity and tailored functional studies.</title>
        <authorList>
            <person name="Wylensek D."/>
            <person name="Hitch T.C.A."/>
            <person name="Clavel T."/>
        </authorList>
    </citation>
    <scope>NUCLEOTIDE SEQUENCE [LARGE SCALE GENOMIC DNA]</scope>
    <source>
        <strain evidence="11 12">BBE-744-WT-12</strain>
    </source>
</reference>
<feature type="binding site" evidence="7">
    <location>
        <position position="101"/>
    </location>
    <ligand>
        <name>shikimate</name>
        <dbReference type="ChEBI" id="CHEBI:36208"/>
    </ligand>
</feature>
<comment type="pathway">
    <text evidence="1 7">Metabolic intermediate biosynthesis; chorismate biosynthesis; chorismate from D-erythrose 4-phosphate and phosphoenolpyruvate: step 4/7.</text>
</comment>
<dbReference type="Pfam" id="PF18317">
    <property type="entry name" value="SDH_C"/>
    <property type="match status" value="1"/>
</dbReference>
<feature type="binding site" evidence="7">
    <location>
        <position position="85"/>
    </location>
    <ligand>
        <name>shikimate</name>
        <dbReference type="ChEBI" id="CHEBI:36208"/>
    </ligand>
</feature>
<dbReference type="InterPro" id="IPR041121">
    <property type="entry name" value="SDH_C"/>
</dbReference>
<dbReference type="InterPro" id="IPR036291">
    <property type="entry name" value="NAD(P)-bd_dom_sf"/>
</dbReference>
<feature type="binding site" evidence="7">
    <location>
        <begin position="150"/>
        <end position="155"/>
    </location>
    <ligand>
        <name>NADP(+)</name>
        <dbReference type="ChEBI" id="CHEBI:58349"/>
    </ligand>
</feature>
<keyword evidence="3 7" id="KW-0521">NADP</keyword>
<dbReference type="EC" id="1.1.1.25" evidence="2 7"/>
<dbReference type="CDD" id="cd01065">
    <property type="entry name" value="NAD_bind_Shikimate_DH"/>
    <property type="match status" value="1"/>
</dbReference>
<dbReference type="GO" id="GO:0004764">
    <property type="term" value="F:shikimate 3-dehydrogenase (NADP+) activity"/>
    <property type="evidence" value="ECO:0007669"/>
    <property type="project" value="UniProtKB-UniRule"/>
</dbReference>
<feature type="binding site" evidence="7">
    <location>
        <begin position="14"/>
        <end position="16"/>
    </location>
    <ligand>
        <name>shikimate</name>
        <dbReference type="ChEBI" id="CHEBI:36208"/>
    </ligand>
</feature>
<dbReference type="GO" id="GO:0019632">
    <property type="term" value="P:shikimate metabolic process"/>
    <property type="evidence" value="ECO:0007669"/>
    <property type="project" value="TreeGrafter"/>
</dbReference>
<dbReference type="AlphaFoldDB" id="A0A844G198"/>
<dbReference type="Pfam" id="PF08501">
    <property type="entry name" value="Shikimate_dh_N"/>
    <property type="match status" value="1"/>
</dbReference>
<protein>
    <recommendedName>
        <fullName evidence="2 7">Shikimate dehydrogenase (NADP(+))</fullName>
        <shortName evidence="7">SDH</shortName>
        <ecNumber evidence="2 7">1.1.1.25</ecNumber>
    </recommendedName>
</protein>
<dbReference type="HAMAP" id="MF_00222">
    <property type="entry name" value="Shikimate_DH_AroE"/>
    <property type="match status" value="1"/>
</dbReference>
<comment type="similarity">
    <text evidence="7">Belongs to the shikimate dehydrogenase family.</text>
</comment>
<accession>A0A844G198</accession>
<comment type="caution">
    <text evidence="11">The sequence shown here is derived from an EMBL/GenBank/DDBJ whole genome shotgun (WGS) entry which is preliminary data.</text>
</comment>
<dbReference type="EMBL" id="VUNS01000005">
    <property type="protein sequence ID" value="MST96734.1"/>
    <property type="molecule type" value="Genomic_DNA"/>
</dbReference>
<feature type="domain" description="Shikimate dehydrogenase substrate binding N-terminal" evidence="9">
    <location>
        <begin position="6"/>
        <end position="87"/>
    </location>
</feature>
<evidence type="ECO:0000259" key="9">
    <source>
        <dbReference type="Pfam" id="PF08501"/>
    </source>
</evidence>